<dbReference type="GO" id="GO:0016747">
    <property type="term" value="F:acyltransferase activity, transferring groups other than amino-acyl groups"/>
    <property type="evidence" value="ECO:0007669"/>
    <property type="project" value="InterPro"/>
</dbReference>
<dbReference type="Gene3D" id="3.40.630.30">
    <property type="match status" value="1"/>
</dbReference>
<dbReference type="CDD" id="cd04301">
    <property type="entry name" value="NAT_SF"/>
    <property type="match status" value="1"/>
</dbReference>
<evidence type="ECO:0000313" key="2">
    <source>
        <dbReference type="EMBL" id="XBS89123.1"/>
    </source>
</evidence>
<protein>
    <submittedName>
        <fullName evidence="2">GNAT family N-acetyltransferase</fullName>
    </submittedName>
</protein>
<sequence>MSTSHSDHGASSGTPFGAIEGTHWIDTLNDGSAVLIRPLRPDDRQREKDFIHRLSEQACRFRFMGSLKEASPALLDQLMDIDERNRMAFIALAHDNGELREVGISRYSASGDAGQCECAVTVADDWRHRGLAVLLMRRLIEVARKNGFRKMFSTDAAENEPMRELADHLGFQRRRDPDDATQVIHTLDL</sequence>
<dbReference type="AlphaFoldDB" id="A0AAU7QK41"/>
<dbReference type="EMBL" id="CP157948">
    <property type="protein sequence ID" value="XBS89123.1"/>
    <property type="molecule type" value="Genomic_DNA"/>
</dbReference>
<feature type="domain" description="N-acetyltransferase" evidence="1">
    <location>
        <begin position="34"/>
        <end position="188"/>
    </location>
</feature>
<dbReference type="PROSITE" id="PS51186">
    <property type="entry name" value="GNAT"/>
    <property type="match status" value="1"/>
</dbReference>
<proteinExistence type="predicted"/>
<name>A0AAU7QK41_9GAMM</name>
<dbReference type="RefSeq" id="WP_007807803.1">
    <property type="nucleotide sequence ID" value="NZ_CP157948.1"/>
</dbReference>
<dbReference type="SUPFAM" id="SSF55729">
    <property type="entry name" value="Acyl-CoA N-acyltransferases (Nat)"/>
    <property type="match status" value="1"/>
</dbReference>
<accession>A0AAU7QK41</accession>
<dbReference type="InterPro" id="IPR016181">
    <property type="entry name" value="Acyl_CoA_acyltransferase"/>
</dbReference>
<evidence type="ECO:0000259" key="1">
    <source>
        <dbReference type="PROSITE" id="PS51186"/>
    </source>
</evidence>
<dbReference type="Pfam" id="PF00583">
    <property type="entry name" value="Acetyltransf_1"/>
    <property type="match status" value="1"/>
</dbReference>
<organism evidence="2">
    <name type="scientific">Rhodanobacter sp. IGA1.0</name>
    <dbReference type="NCBI Taxonomy" id="3158582"/>
    <lineage>
        <taxon>Bacteria</taxon>
        <taxon>Pseudomonadati</taxon>
        <taxon>Pseudomonadota</taxon>
        <taxon>Gammaproteobacteria</taxon>
        <taxon>Lysobacterales</taxon>
        <taxon>Rhodanobacteraceae</taxon>
        <taxon>Rhodanobacter</taxon>
    </lineage>
</organism>
<dbReference type="InterPro" id="IPR000182">
    <property type="entry name" value="GNAT_dom"/>
</dbReference>
<reference evidence="2" key="1">
    <citation type="submission" date="2024-06" db="EMBL/GenBank/DDBJ databases">
        <authorList>
            <person name="Sun Y."/>
        </authorList>
    </citation>
    <scope>NUCLEOTIDE SEQUENCE</scope>
    <source>
        <strain evidence="2">IGA1.0</strain>
    </source>
</reference>
<gene>
    <name evidence="2" type="ORF">ABNK63_12045</name>
</gene>